<feature type="domain" description="BRCT" evidence="3">
    <location>
        <begin position="106"/>
        <end position="195"/>
    </location>
</feature>
<feature type="domain" description="BRCT" evidence="3">
    <location>
        <begin position="10"/>
        <end position="83"/>
    </location>
</feature>
<feature type="region of interest" description="Disordered" evidence="2">
    <location>
        <begin position="277"/>
        <end position="299"/>
    </location>
</feature>
<name>A0A9P4T885_CURKU</name>
<dbReference type="Proteomes" id="UP000801428">
    <property type="component" value="Unassembled WGS sequence"/>
</dbReference>
<dbReference type="CDD" id="cd17731">
    <property type="entry name" value="BRCT_TopBP1_rpt2_like"/>
    <property type="match status" value="1"/>
</dbReference>
<accession>A0A9P4T885</accession>
<dbReference type="GO" id="GO:0007095">
    <property type="term" value="P:mitotic G2 DNA damage checkpoint signaling"/>
    <property type="evidence" value="ECO:0007669"/>
    <property type="project" value="TreeGrafter"/>
</dbReference>
<comment type="caution">
    <text evidence="4">The sequence shown here is derived from an EMBL/GenBank/DDBJ whole genome shotgun (WGS) entry which is preliminary data.</text>
</comment>
<dbReference type="EMBL" id="SWKU01000024">
    <property type="protein sequence ID" value="KAF2997167.1"/>
    <property type="molecule type" value="Genomic_DNA"/>
</dbReference>
<feature type="compositionally biased region" description="Basic and acidic residues" evidence="2">
    <location>
        <begin position="702"/>
        <end position="715"/>
    </location>
</feature>
<dbReference type="OrthoDB" id="251770at2759"/>
<dbReference type="Gene3D" id="3.40.50.10190">
    <property type="entry name" value="BRCT domain"/>
    <property type="match status" value="4"/>
</dbReference>
<feature type="compositionally biased region" description="Basic and acidic residues" evidence="2">
    <location>
        <begin position="538"/>
        <end position="559"/>
    </location>
</feature>
<dbReference type="CDD" id="cd18433">
    <property type="entry name" value="BRCT_Rad4_rpt3"/>
    <property type="match status" value="1"/>
</dbReference>
<proteinExistence type="predicted"/>
<dbReference type="InterPro" id="IPR059215">
    <property type="entry name" value="BRCT2_TopBP1-like"/>
</dbReference>
<feature type="region of interest" description="Disordered" evidence="2">
    <location>
        <begin position="212"/>
        <end position="240"/>
    </location>
</feature>
<dbReference type="PANTHER" id="PTHR13561">
    <property type="entry name" value="DNA REPLICATION REGULATOR DPB11-RELATED"/>
    <property type="match status" value="1"/>
</dbReference>
<gene>
    <name evidence="4" type="ORF">E8E13_005791</name>
</gene>
<feature type="compositionally biased region" description="Low complexity" evidence="2">
    <location>
        <begin position="592"/>
        <end position="610"/>
    </location>
</feature>
<protein>
    <recommendedName>
        <fullName evidence="3">BRCT domain-containing protein</fullName>
    </recommendedName>
</protein>
<dbReference type="InterPro" id="IPR036420">
    <property type="entry name" value="BRCT_dom_sf"/>
</dbReference>
<dbReference type="Pfam" id="PF12738">
    <property type="entry name" value="PTCB-BRCT"/>
    <property type="match status" value="3"/>
</dbReference>
<dbReference type="SMART" id="SM00292">
    <property type="entry name" value="BRCT"/>
    <property type="match status" value="4"/>
</dbReference>
<evidence type="ECO:0000259" key="3">
    <source>
        <dbReference type="PROSITE" id="PS50172"/>
    </source>
</evidence>
<feature type="compositionally biased region" description="Polar residues" evidence="2">
    <location>
        <begin position="753"/>
        <end position="770"/>
    </location>
</feature>
<keyword evidence="5" id="KW-1185">Reference proteome</keyword>
<organism evidence="4 5">
    <name type="scientific">Curvularia kusanoi</name>
    <name type="common">Cochliobolus kusanoi</name>
    <dbReference type="NCBI Taxonomy" id="90978"/>
    <lineage>
        <taxon>Eukaryota</taxon>
        <taxon>Fungi</taxon>
        <taxon>Dikarya</taxon>
        <taxon>Ascomycota</taxon>
        <taxon>Pezizomycotina</taxon>
        <taxon>Dothideomycetes</taxon>
        <taxon>Pleosporomycetidae</taxon>
        <taxon>Pleosporales</taxon>
        <taxon>Pleosporineae</taxon>
        <taxon>Pleosporaceae</taxon>
        <taxon>Curvularia</taxon>
    </lineage>
</organism>
<evidence type="ECO:0000313" key="4">
    <source>
        <dbReference type="EMBL" id="KAF2997167.1"/>
    </source>
</evidence>
<evidence type="ECO:0000256" key="2">
    <source>
        <dbReference type="SAM" id="MobiDB-lite"/>
    </source>
</evidence>
<feature type="region of interest" description="Disordered" evidence="2">
    <location>
        <begin position="526"/>
        <end position="801"/>
    </location>
</feature>
<dbReference type="AlphaFoldDB" id="A0A9P4T885"/>
<feature type="domain" description="BRCT" evidence="3">
    <location>
        <begin position="430"/>
        <end position="520"/>
    </location>
</feature>
<feature type="domain" description="BRCT" evidence="3">
    <location>
        <begin position="322"/>
        <end position="423"/>
    </location>
</feature>
<dbReference type="CDD" id="cd17723">
    <property type="entry name" value="BRCT_Rad4_rpt4"/>
    <property type="match status" value="1"/>
</dbReference>
<keyword evidence="1" id="KW-0677">Repeat</keyword>
<dbReference type="GO" id="GO:0033314">
    <property type="term" value="P:mitotic DNA replication checkpoint signaling"/>
    <property type="evidence" value="ECO:0007669"/>
    <property type="project" value="TreeGrafter"/>
</dbReference>
<dbReference type="GO" id="GO:0006270">
    <property type="term" value="P:DNA replication initiation"/>
    <property type="evidence" value="ECO:0007669"/>
    <property type="project" value="TreeGrafter"/>
</dbReference>
<evidence type="ECO:0000256" key="1">
    <source>
        <dbReference type="ARBA" id="ARBA00022737"/>
    </source>
</evidence>
<dbReference type="InterPro" id="IPR001357">
    <property type="entry name" value="BRCT_dom"/>
</dbReference>
<dbReference type="SUPFAM" id="SSF52113">
    <property type="entry name" value="BRCT domain"/>
    <property type="match status" value="3"/>
</dbReference>
<dbReference type="PANTHER" id="PTHR13561:SF20">
    <property type="entry name" value="DNA TOPOISOMERASE 2-BINDING PROTEIN 1"/>
    <property type="match status" value="1"/>
</dbReference>
<feature type="region of interest" description="Disordered" evidence="2">
    <location>
        <begin position="814"/>
        <end position="850"/>
    </location>
</feature>
<sequence length="850" mass="93404">MDATDGHYGTGQLPLAGAILCCTALPHEQRAQLSSIGAQMGATIKLDLTSDVTHLIAGNTDSAKYRYVAKLREDVKVLSPSWLEALRHVWMEGEDDMDLAGLEKQYRLPTFYGLKICLTGFDNPEERKYIQDTVDQNGAEYHGDLTKNVTHLIAAAPSGKKYEHALNWRMKIVSLEWLHQSLERGMVLDEALYNPTLPIGERGRDAWVRLENPSPALGKRTRDVEQPQPSNSNRRKLRRAASTKLGFQGDALWAEITTPSFDQGNHDEDEWKEDNLFKNATPQEERSAVIDQDDSNDRVDSANANAQLPAAAVSPAVPAPAQGEGIFQGRMVVIHGFDQNKTSILHEHLEKNSARVISSNEINHIASDDLSRAFLVIPHDVEVDVASGSLPERAGAIANLVTNWWVERCLFGKRLVDPTADVLSRPFDKLSINGFSGLTVNSTGFSGIELLHVTRAVTLMGATYDEQLHAKTSVIVCNSRKPAQQKLKFATDRRIPAVHADWLWECLSTGALQPFGSHLLNVLAPRQPQKSRPNPQVAEKRTGRPSLEEKQKPVEHESGPDAPRIVTKPQNSRPRGPSRPRALDLAPSVDITPASTTDLLTLPTDSTRTSRMFDDGDSFGAFDGNASMPLQDIDANPARRPSTSSRESAVNDKSRARQRSSSAESLIRAIPAPRNPRNVKAAREPSPDSVIPAPTRVAAEPDPAHEHVIPAKAPEEERDYSELLTKLRNSRKAVPTPEEQAEEKRRRRRQLGRATSTRSIGSTGDVSSGNLGLDREDEDDETTILNEYEPSQELGWDSPGAAKAREAMIKKLGGTLREKTVPVQAMGGAMDGPSESGMTSRAGRKRRPGI</sequence>
<reference evidence="4" key="1">
    <citation type="submission" date="2019-04" db="EMBL/GenBank/DDBJ databases">
        <title>Sequencing of skin fungus with MAO and IRED activity.</title>
        <authorList>
            <person name="Marsaioli A.J."/>
            <person name="Bonatto J.M.C."/>
            <person name="Reis Junior O."/>
        </authorList>
    </citation>
    <scope>NUCLEOTIDE SEQUENCE</scope>
    <source>
        <strain evidence="4">30M1</strain>
    </source>
</reference>
<dbReference type="PROSITE" id="PS50172">
    <property type="entry name" value="BRCT"/>
    <property type="match status" value="4"/>
</dbReference>
<evidence type="ECO:0000313" key="5">
    <source>
        <dbReference type="Proteomes" id="UP000801428"/>
    </source>
</evidence>